<keyword evidence="3" id="KW-0378">Hydrolase</keyword>
<evidence type="ECO:0000259" key="1">
    <source>
        <dbReference type="Pfam" id="PF00675"/>
    </source>
</evidence>
<dbReference type="AlphaFoldDB" id="A0A8H9KH86"/>
<sequence length="419" mass="47848">MITPKIIKREYKSGFKAEIILKPHFYQRFFGIIIDFGSSDPQKVAGSAHFLEHKLFAKKDGDLSAQFEEIGADVNAFTSFNETMFYCSGIEHTPKMIELLFRLVGEPYFTKQNIAKEAPIIEQELAMYQDDPMWKVNNAIMTSMFGHSNLGTELVGTKESINQVTKQNLTKVYTENYVPTKMQFVACGDFSDNQVRTILRQVGKLQAKYLADRKAVSAPIVKPTGEFSDQALSTGGNSRAFGLGIRFENFKKVLSSSDLTQILLEIMLESKLSVMSPWFERMRKEGLLANLLQISVNYTRQGDFATIFGVSADSQRIIEEIKRVLTQPVDPNSEQYRFIKDNFVLQKKEWLARTIRTMNNLSYLAIEMIEESLDHEDLQLNLLKLQTMGFEEFDQILQKLMKDSTICSAYLNSKGEENK</sequence>
<keyword evidence="3" id="KW-0645">Protease</keyword>
<dbReference type="Proteomes" id="UP000618094">
    <property type="component" value="Unassembled WGS sequence"/>
</dbReference>
<proteinExistence type="predicted"/>
<dbReference type="SUPFAM" id="SSF63411">
    <property type="entry name" value="LuxS/MPP-like metallohydrolase"/>
    <property type="match status" value="1"/>
</dbReference>
<evidence type="ECO:0000313" key="3">
    <source>
        <dbReference type="EMBL" id="GFP00056.1"/>
    </source>
</evidence>
<gene>
    <name evidence="3" type="ORF">LHEH8_18110</name>
</gene>
<dbReference type="InterPro" id="IPR050361">
    <property type="entry name" value="MPP/UQCRC_Complex"/>
</dbReference>
<dbReference type="PANTHER" id="PTHR11851:SF134">
    <property type="entry name" value="ZINC-DEPENDENT PROTEASE"/>
    <property type="match status" value="1"/>
</dbReference>
<dbReference type="Pfam" id="PF00675">
    <property type="entry name" value="Peptidase_M16"/>
    <property type="match status" value="1"/>
</dbReference>
<reference evidence="3" key="1">
    <citation type="submission" date="2020-07" db="EMBL/GenBank/DDBJ databases">
        <title>Draft genome sequence of Lactobacillus helveticus strain H-8.</title>
        <authorList>
            <person name="Endo A."/>
            <person name="Maeno S."/>
            <person name="Kido Y."/>
        </authorList>
    </citation>
    <scope>NUCLEOTIDE SEQUENCE</scope>
    <source>
        <strain evidence="3">H-8</strain>
    </source>
</reference>
<dbReference type="EMBL" id="BLYO01000352">
    <property type="protein sequence ID" value="GFP00056.1"/>
    <property type="molecule type" value="Genomic_DNA"/>
</dbReference>
<comment type="caution">
    <text evidence="3">The sequence shown here is derived from an EMBL/GenBank/DDBJ whole genome shotgun (WGS) entry which is preliminary data.</text>
</comment>
<dbReference type="Pfam" id="PF05193">
    <property type="entry name" value="Peptidase_M16_C"/>
    <property type="match status" value="1"/>
</dbReference>
<dbReference type="GO" id="GO:0008233">
    <property type="term" value="F:peptidase activity"/>
    <property type="evidence" value="ECO:0007669"/>
    <property type="project" value="UniProtKB-KW"/>
</dbReference>
<dbReference type="InterPro" id="IPR011765">
    <property type="entry name" value="Pept_M16_N"/>
</dbReference>
<dbReference type="Gene3D" id="3.30.830.10">
    <property type="entry name" value="Metalloenzyme, LuxS/M16 peptidase-like"/>
    <property type="match status" value="2"/>
</dbReference>
<feature type="domain" description="Peptidase M16 N-terminal" evidence="1">
    <location>
        <begin position="31"/>
        <end position="157"/>
    </location>
</feature>
<organism evidence="3 4">
    <name type="scientific">Lactobacillus helveticus</name>
    <name type="common">Lactobacillus suntoryeus</name>
    <dbReference type="NCBI Taxonomy" id="1587"/>
    <lineage>
        <taxon>Bacteria</taxon>
        <taxon>Bacillati</taxon>
        <taxon>Bacillota</taxon>
        <taxon>Bacilli</taxon>
        <taxon>Lactobacillales</taxon>
        <taxon>Lactobacillaceae</taxon>
        <taxon>Lactobacillus</taxon>
    </lineage>
</organism>
<name>A0A8H9KH86_LACHE</name>
<protein>
    <submittedName>
        <fullName evidence="3">Protease</fullName>
    </submittedName>
</protein>
<evidence type="ECO:0000259" key="2">
    <source>
        <dbReference type="Pfam" id="PF05193"/>
    </source>
</evidence>
<dbReference type="InterPro" id="IPR007863">
    <property type="entry name" value="Peptidase_M16_C"/>
</dbReference>
<evidence type="ECO:0000313" key="4">
    <source>
        <dbReference type="Proteomes" id="UP000618094"/>
    </source>
</evidence>
<dbReference type="GO" id="GO:0006508">
    <property type="term" value="P:proteolysis"/>
    <property type="evidence" value="ECO:0007669"/>
    <property type="project" value="UniProtKB-KW"/>
</dbReference>
<feature type="domain" description="Peptidase M16 C-terminal" evidence="2">
    <location>
        <begin position="164"/>
        <end position="325"/>
    </location>
</feature>
<dbReference type="PANTHER" id="PTHR11851">
    <property type="entry name" value="METALLOPROTEASE"/>
    <property type="match status" value="1"/>
</dbReference>
<dbReference type="RefSeq" id="WP_201725221.1">
    <property type="nucleotide sequence ID" value="NZ_BLYO01000352.1"/>
</dbReference>
<dbReference type="GO" id="GO:0046872">
    <property type="term" value="F:metal ion binding"/>
    <property type="evidence" value="ECO:0007669"/>
    <property type="project" value="InterPro"/>
</dbReference>
<accession>A0A8H9KH86</accession>
<dbReference type="InterPro" id="IPR011249">
    <property type="entry name" value="Metalloenz_LuxS/M16"/>
</dbReference>